<keyword evidence="6" id="KW-1185">Reference proteome</keyword>
<dbReference type="CDD" id="cd00200">
    <property type="entry name" value="WD40"/>
    <property type="match status" value="1"/>
</dbReference>
<feature type="repeat" description="WD" evidence="3">
    <location>
        <begin position="339"/>
        <end position="378"/>
    </location>
</feature>
<organism evidence="5 6">
    <name type="scientific">Folsomia candida</name>
    <name type="common">Springtail</name>
    <dbReference type="NCBI Taxonomy" id="158441"/>
    <lineage>
        <taxon>Eukaryota</taxon>
        <taxon>Metazoa</taxon>
        <taxon>Ecdysozoa</taxon>
        <taxon>Arthropoda</taxon>
        <taxon>Hexapoda</taxon>
        <taxon>Collembola</taxon>
        <taxon>Entomobryomorpha</taxon>
        <taxon>Isotomoidea</taxon>
        <taxon>Isotomidae</taxon>
        <taxon>Proisotominae</taxon>
        <taxon>Folsomia</taxon>
    </lineage>
</organism>
<dbReference type="InterPro" id="IPR019775">
    <property type="entry name" value="WD40_repeat_CS"/>
</dbReference>
<dbReference type="PROSITE" id="PS50294">
    <property type="entry name" value="WD_REPEATS_REGION"/>
    <property type="match status" value="6"/>
</dbReference>
<keyword evidence="1 3" id="KW-0853">WD repeat</keyword>
<comment type="caution">
    <text evidence="5">The sequence shown here is derived from an EMBL/GenBank/DDBJ whole genome shotgun (WGS) entry which is preliminary data.</text>
</comment>
<proteinExistence type="predicted"/>
<dbReference type="SUPFAM" id="SSF50978">
    <property type="entry name" value="WD40 repeat-like"/>
    <property type="match status" value="1"/>
</dbReference>
<feature type="repeat" description="WD" evidence="3">
    <location>
        <begin position="299"/>
        <end position="338"/>
    </location>
</feature>
<dbReference type="PRINTS" id="PR00320">
    <property type="entry name" value="GPROTEINBRPT"/>
</dbReference>
<dbReference type="Pfam" id="PF00400">
    <property type="entry name" value="WD40"/>
    <property type="match status" value="7"/>
</dbReference>
<feature type="repeat" description="WD" evidence="3">
    <location>
        <begin position="419"/>
        <end position="458"/>
    </location>
</feature>
<dbReference type="PROSITE" id="PS00678">
    <property type="entry name" value="WD_REPEATS_1"/>
    <property type="match status" value="6"/>
</dbReference>
<feature type="repeat" description="WD" evidence="3">
    <location>
        <begin position="259"/>
        <end position="298"/>
    </location>
</feature>
<dbReference type="GO" id="GO:0010992">
    <property type="term" value="P:ubiquitin recycling"/>
    <property type="evidence" value="ECO:0007669"/>
    <property type="project" value="TreeGrafter"/>
</dbReference>
<dbReference type="OrthoDB" id="190105at2759"/>
<dbReference type="Proteomes" id="UP000198287">
    <property type="component" value="Unassembled WGS sequence"/>
</dbReference>
<dbReference type="InterPro" id="IPR015943">
    <property type="entry name" value="WD40/YVTN_repeat-like_dom_sf"/>
</dbReference>
<evidence type="ECO:0000313" key="5">
    <source>
        <dbReference type="EMBL" id="OXA54772.1"/>
    </source>
</evidence>
<dbReference type="Gene3D" id="2.130.10.10">
    <property type="entry name" value="YVTN repeat-like/Quinoprotein amine dehydrogenase"/>
    <property type="match status" value="1"/>
</dbReference>
<dbReference type="FunFam" id="1.20.1280.50:FF:000133">
    <property type="entry name" value="F-box and WD repeat domain-containing 7"/>
    <property type="match status" value="1"/>
</dbReference>
<accession>A0A226EAU0</accession>
<evidence type="ECO:0000313" key="6">
    <source>
        <dbReference type="Proteomes" id="UP000198287"/>
    </source>
</evidence>
<sequence length="580" mass="64626">MGKDNTISETMCADAVPTSYIKNSMNQSRDDEELNEFNDDNDVSLPSASPLSSVLAEWLTVMDSWNPTDRLNVIYHIIKRSELDELGHMKRLIDSLFQRDFISLLPKELALYILSFIGPKDLLQGAQTCRYWRILCDDSLLWKEKCREAGIIPSNAMAQRIHGRGEAQNNIFWTNQLHLGGNGSSFVPNYGSWKAAYIRQHNIEMNWRWQPIKSQISLRAHTEHWITCLEFSSNRIVTGSDDTTLRVWSATTGRCLLRLVGHTGGVWSAQISGTTIISGSTDRTLRVWNADTGACLHILEGHTSTVRCMHLFGKKVVSGSRDTTLRVWNVDNGECLHVLVGHTAAVRCVQYNGKIAVSGAYDSMIRVWDVESGECLRTLSGHADRIYTLRFDDMHIVSGSLDTSIRVWDAQTGICKHTLMGHRSLTSVMELRNNLLVSGNADSTVKIWDITTGQCLFTLSGPNGHLGPVTCVRLLNKFVITSSDDGTVKLWDIATGAFVRDLVKLHSGESGGKVWWITASETKLVCAVGSHNGTETTKLLVLDFGVNSPEYDDGMRDASTFTSNSPLKPEHLNIMCSLFR</sequence>
<dbReference type="SMART" id="SM00256">
    <property type="entry name" value="FBOX"/>
    <property type="match status" value="1"/>
</dbReference>
<feature type="domain" description="F-box" evidence="4">
    <location>
        <begin position="99"/>
        <end position="145"/>
    </location>
</feature>
<dbReference type="GO" id="GO:0043161">
    <property type="term" value="P:proteasome-mediated ubiquitin-dependent protein catabolic process"/>
    <property type="evidence" value="ECO:0007669"/>
    <property type="project" value="TreeGrafter"/>
</dbReference>
<dbReference type="InterPro" id="IPR001680">
    <property type="entry name" value="WD40_rpt"/>
</dbReference>
<dbReference type="SUPFAM" id="SSF81383">
    <property type="entry name" value="F-box domain"/>
    <property type="match status" value="1"/>
</dbReference>
<feature type="repeat" description="WD" evidence="3">
    <location>
        <begin position="226"/>
        <end position="258"/>
    </location>
</feature>
<gene>
    <name evidence="5" type="ORF">Fcan01_11089</name>
</gene>
<dbReference type="PANTHER" id="PTHR19849">
    <property type="entry name" value="PHOSPHOLIPASE A-2-ACTIVATING PROTEIN"/>
    <property type="match status" value="1"/>
</dbReference>
<dbReference type="InterPro" id="IPR036047">
    <property type="entry name" value="F-box-like_dom_sf"/>
</dbReference>
<dbReference type="OMA" id="QISQCGR"/>
<dbReference type="PANTHER" id="PTHR19849:SF1">
    <property type="entry name" value="F-BOX_WD REPEAT-CONTAINING PROTEIN 7"/>
    <property type="match status" value="1"/>
</dbReference>
<reference evidence="5 6" key="1">
    <citation type="submission" date="2015-12" db="EMBL/GenBank/DDBJ databases">
        <title>The genome of Folsomia candida.</title>
        <authorList>
            <person name="Faddeeva A."/>
            <person name="Derks M.F."/>
            <person name="Anvar Y."/>
            <person name="Smit S."/>
            <person name="Van Straalen N."/>
            <person name="Roelofs D."/>
        </authorList>
    </citation>
    <scope>NUCLEOTIDE SEQUENCE [LARGE SCALE GENOMIC DNA]</scope>
    <source>
        <strain evidence="5 6">VU population</strain>
        <tissue evidence="5">Whole body</tissue>
    </source>
</reference>
<dbReference type="STRING" id="158441.A0A226EAU0"/>
<keyword evidence="2" id="KW-0677">Repeat</keyword>
<dbReference type="GO" id="GO:0005737">
    <property type="term" value="C:cytoplasm"/>
    <property type="evidence" value="ECO:0007669"/>
    <property type="project" value="TreeGrafter"/>
</dbReference>
<dbReference type="InterPro" id="IPR020472">
    <property type="entry name" value="WD40_PAC1"/>
</dbReference>
<dbReference type="PROSITE" id="PS50181">
    <property type="entry name" value="FBOX"/>
    <property type="match status" value="1"/>
</dbReference>
<dbReference type="AlphaFoldDB" id="A0A226EAU0"/>
<evidence type="ECO:0000256" key="3">
    <source>
        <dbReference type="PROSITE-ProRule" id="PRU00221"/>
    </source>
</evidence>
<name>A0A226EAU0_FOLCA</name>
<feature type="repeat" description="WD" evidence="3">
    <location>
        <begin position="379"/>
        <end position="418"/>
    </location>
</feature>
<dbReference type="PROSITE" id="PS50082">
    <property type="entry name" value="WD_REPEATS_2"/>
    <property type="match status" value="7"/>
</dbReference>
<evidence type="ECO:0000259" key="4">
    <source>
        <dbReference type="PROSITE" id="PS50181"/>
    </source>
</evidence>
<dbReference type="Gene3D" id="1.20.1280.50">
    <property type="match status" value="1"/>
</dbReference>
<evidence type="ECO:0000256" key="1">
    <source>
        <dbReference type="ARBA" id="ARBA00022574"/>
    </source>
</evidence>
<dbReference type="Pfam" id="PF12937">
    <property type="entry name" value="F-box-like"/>
    <property type="match status" value="1"/>
</dbReference>
<dbReference type="InterPro" id="IPR001810">
    <property type="entry name" value="F-box_dom"/>
</dbReference>
<dbReference type="SMART" id="SM00320">
    <property type="entry name" value="WD40"/>
    <property type="match status" value="7"/>
</dbReference>
<dbReference type="EMBL" id="LNIX01000005">
    <property type="protein sequence ID" value="OXA54772.1"/>
    <property type="molecule type" value="Genomic_DNA"/>
</dbReference>
<dbReference type="GO" id="GO:0043130">
    <property type="term" value="F:ubiquitin binding"/>
    <property type="evidence" value="ECO:0007669"/>
    <property type="project" value="TreeGrafter"/>
</dbReference>
<dbReference type="InterPro" id="IPR036322">
    <property type="entry name" value="WD40_repeat_dom_sf"/>
</dbReference>
<dbReference type="GO" id="GO:0005634">
    <property type="term" value="C:nucleus"/>
    <property type="evidence" value="ECO:0007669"/>
    <property type="project" value="TreeGrafter"/>
</dbReference>
<protein>
    <submittedName>
        <fullName evidence="5">F-box/WD repeat-containing protein 7</fullName>
    </submittedName>
</protein>
<evidence type="ECO:0000256" key="2">
    <source>
        <dbReference type="ARBA" id="ARBA00022737"/>
    </source>
</evidence>
<feature type="repeat" description="WD" evidence="3">
    <location>
        <begin position="462"/>
        <end position="501"/>
    </location>
</feature>